<reference evidence="1 2" key="1">
    <citation type="submission" date="2023-08" db="EMBL/GenBank/DDBJ databases">
        <title>Black Yeasts Isolated from many extreme environments.</title>
        <authorList>
            <person name="Coleine C."/>
            <person name="Stajich J.E."/>
            <person name="Selbmann L."/>
        </authorList>
    </citation>
    <scope>NUCLEOTIDE SEQUENCE [LARGE SCALE GENOMIC DNA]</scope>
    <source>
        <strain evidence="1 2">CCFEE 6328</strain>
    </source>
</reference>
<name>A0ABR0IUY4_9EURO</name>
<sequence>MEKLHSICGSKDLQTILVEDLLAGIGKLGFKNWWINEEAGVFARGPEGAVWPFADLPELETILVGDCHWESRGFEPGIAALGLPRLRDIFAQHTPVGAEIVKLYGIDFTLLDTTKSRIGAFINDLKFAFASDEIVRMETDASKRTCFRYIVDQENPWRPAAGAHHAIDLLFLFGEYDYSHVKEAVAVSDDMRKKWVAYMYGVAPWDPNSVYAFGPSGKTGVIDTDELAQRRRVHCIDGLRRIGWSSCQPLATRLMSARGNVKEAYEE</sequence>
<proteinExistence type="predicted"/>
<evidence type="ECO:0000313" key="1">
    <source>
        <dbReference type="EMBL" id="KAK5048730.1"/>
    </source>
</evidence>
<gene>
    <name evidence="1" type="ORF">LTR69_011321</name>
</gene>
<evidence type="ECO:0000313" key="2">
    <source>
        <dbReference type="Proteomes" id="UP001345691"/>
    </source>
</evidence>
<accession>A0ABR0IUY4</accession>
<organism evidence="1 2">
    <name type="scientific">Exophiala sideris</name>
    <dbReference type="NCBI Taxonomy" id="1016849"/>
    <lineage>
        <taxon>Eukaryota</taxon>
        <taxon>Fungi</taxon>
        <taxon>Dikarya</taxon>
        <taxon>Ascomycota</taxon>
        <taxon>Pezizomycotina</taxon>
        <taxon>Eurotiomycetes</taxon>
        <taxon>Chaetothyriomycetidae</taxon>
        <taxon>Chaetothyriales</taxon>
        <taxon>Herpotrichiellaceae</taxon>
        <taxon>Exophiala</taxon>
    </lineage>
</organism>
<comment type="caution">
    <text evidence="1">The sequence shown here is derived from an EMBL/GenBank/DDBJ whole genome shotgun (WGS) entry which is preliminary data.</text>
</comment>
<dbReference type="Gene3D" id="3.40.50.1820">
    <property type="entry name" value="alpha/beta hydrolase"/>
    <property type="match status" value="1"/>
</dbReference>
<dbReference type="SUPFAM" id="SSF53474">
    <property type="entry name" value="alpha/beta-Hydrolases"/>
    <property type="match status" value="1"/>
</dbReference>
<dbReference type="InterPro" id="IPR029058">
    <property type="entry name" value="AB_hydrolase_fold"/>
</dbReference>
<dbReference type="EMBL" id="JAVRRF010000054">
    <property type="protein sequence ID" value="KAK5048730.1"/>
    <property type="molecule type" value="Genomic_DNA"/>
</dbReference>
<evidence type="ECO:0008006" key="3">
    <source>
        <dbReference type="Google" id="ProtNLM"/>
    </source>
</evidence>
<dbReference type="Proteomes" id="UP001345691">
    <property type="component" value="Unassembled WGS sequence"/>
</dbReference>
<keyword evidence="2" id="KW-1185">Reference proteome</keyword>
<protein>
    <recommendedName>
        <fullName evidence="3">Carboxylesterase type B domain-containing protein</fullName>
    </recommendedName>
</protein>